<feature type="compositionally biased region" description="Basic and acidic residues" evidence="1">
    <location>
        <begin position="1146"/>
        <end position="1162"/>
    </location>
</feature>
<accession>A0AA88GDX7</accession>
<dbReference type="Proteomes" id="UP000816034">
    <property type="component" value="Unassembled WGS sequence"/>
</dbReference>
<organism evidence="2 3">
    <name type="scientific">Naegleria lovaniensis</name>
    <name type="common">Amoeba</name>
    <dbReference type="NCBI Taxonomy" id="51637"/>
    <lineage>
        <taxon>Eukaryota</taxon>
        <taxon>Discoba</taxon>
        <taxon>Heterolobosea</taxon>
        <taxon>Tetramitia</taxon>
        <taxon>Eutetramitia</taxon>
        <taxon>Vahlkampfiidae</taxon>
        <taxon>Naegleria</taxon>
    </lineage>
</organism>
<name>A0AA88GDX7_NAELO</name>
<reference evidence="2 3" key="1">
    <citation type="journal article" date="2018" name="BMC Genomics">
        <title>The genome of Naegleria lovaniensis, the basis for a comparative approach to unravel pathogenicity factors of the human pathogenic amoeba N. fowleri.</title>
        <authorList>
            <person name="Liechti N."/>
            <person name="Schurch N."/>
            <person name="Bruggmann R."/>
            <person name="Wittwer M."/>
        </authorList>
    </citation>
    <scope>NUCLEOTIDE SEQUENCE [LARGE SCALE GENOMIC DNA]</scope>
    <source>
        <strain evidence="2 3">ATCC 30569</strain>
    </source>
</reference>
<sequence>MSIQFNARKALEVLADNESEGSTREKLKILNQLSTINNVNIIPIEVIQLIVEILGSTENRMIINSILSAIQHLAQFDRTRIVLGENTDCIKLLVPHMSQFNFPNIQSNALDAMAELIKSSKKNQETLIEYASEFFNPLMGIIQRENDTVTKKAIAVLDTLFENPHCVHVIFGDNDRFEEYLEPLIICLQMENNRTVLQWTLQTLESACRQHPIHAKHLVDIGVIDPLVQIVIDSANFSFPTIRCVAMQTLVHCVKFSNEAGQWAGESGIVAPLIDTMFHTSLELNSKHITQSYALSNETIALREAAFELMMNLTNFVPGKSHTRILNNSALLVQNDVDHTLDEQKEEKKKENVLDSSISKSLNPYYDETEEKKQDTDLLEENKKRVITHTHGLDVLFAYVGQAEPSEKAELKEKKHTRNVRKMAIMVISNVCTIAENGIAVLSREQKLLSFDHPMNIVDLLLDIIINKKDKDSTAESKRRATEVSKIDKMDLKQCIINAMGSFALHESCIQKLGEMGVIRNLLKMIDDRNEAAEVAKLLAKMCEHSIFQKVLFEEAGLQRVIKLLDSVDDPEYRLAGLKMCMPLASNPNGCVALSRDGIDKRIRDISKREVVFEDVRKLAKQVLKVFKENNKSSLRSTKGAVGASDESGLPIQNMNIFKFNYEQVARIDRDFVEVCQKKARDLLKQPKFRLQINWRQIERLEEMNYSDEAISLLARVDLYDEFLMAIETFIDAAEMNIHVFNSQIQLVVLEVLPPQAKKSGEEDEALPCELEMGDLIMKYKLSPDGILWTPKQLAGLISYELLGYDIIETNDMLIGDGELDRDDQYELGIEQLRKVCKDSRLALLGDINILYFHIEMTDLLWKAGFAESQQIVASRSVISNEELFIKGWRIAKMNKDGMLQERVLILTNCSFYTVCFDPKSKKIDYKHTKHHNIEDYFLIDIGKLVKSRHDSTSSTVHLHEDGRNKYALNLFTNEKKTSKSQTKLQEEADELEKLKRMSSAYFAVPNISTTGGSGNNSEHEDGDHHSSSHTDEDSDLMTETLKNETSFMKSLDQEDASQDAERPSTIGKSSTILLCPDSIPRAKQKFYLEEIAWCMRAVASAATRTECHNIYNRDIVKPIEGKLARFYNITGMGKKKDNSFIAKHMETKMRREQEKQEERVRQAQAKGAKNVKANSSSFSEQK</sequence>
<feature type="region of interest" description="Disordered" evidence="1">
    <location>
        <begin position="1006"/>
        <end position="1036"/>
    </location>
</feature>
<dbReference type="InterPro" id="IPR016024">
    <property type="entry name" value="ARM-type_fold"/>
</dbReference>
<proteinExistence type="predicted"/>
<dbReference type="EMBL" id="PYSW02000050">
    <property type="protein sequence ID" value="KAG2373812.1"/>
    <property type="molecule type" value="Genomic_DNA"/>
</dbReference>
<evidence type="ECO:0000256" key="1">
    <source>
        <dbReference type="SAM" id="MobiDB-lite"/>
    </source>
</evidence>
<evidence type="ECO:0000313" key="3">
    <source>
        <dbReference type="Proteomes" id="UP000816034"/>
    </source>
</evidence>
<feature type="compositionally biased region" description="Basic and acidic residues" evidence="1">
    <location>
        <begin position="1018"/>
        <end position="1032"/>
    </location>
</feature>
<gene>
    <name evidence="2" type="ORF">C9374_011697</name>
</gene>
<dbReference type="SUPFAM" id="SSF48371">
    <property type="entry name" value="ARM repeat"/>
    <property type="match status" value="2"/>
</dbReference>
<dbReference type="RefSeq" id="XP_044542986.1">
    <property type="nucleotide sequence ID" value="XM_044687380.1"/>
</dbReference>
<evidence type="ECO:0000313" key="2">
    <source>
        <dbReference type="EMBL" id="KAG2373812.1"/>
    </source>
</evidence>
<dbReference type="AlphaFoldDB" id="A0AA88GDX7"/>
<dbReference type="GeneID" id="68104151"/>
<comment type="caution">
    <text evidence="2">The sequence shown here is derived from an EMBL/GenBank/DDBJ whole genome shotgun (WGS) entry which is preliminary data.</text>
</comment>
<dbReference type="Gene3D" id="1.25.10.10">
    <property type="entry name" value="Leucine-rich Repeat Variant"/>
    <property type="match status" value="2"/>
</dbReference>
<keyword evidence="3" id="KW-1185">Reference proteome</keyword>
<protein>
    <submittedName>
        <fullName evidence="2">Uncharacterized protein</fullName>
    </submittedName>
</protein>
<feature type="region of interest" description="Disordered" evidence="1">
    <location>
        <begin position="1146"/>
        <end position="1183"/>
    </location>
</feature>
<dbReference type="InterPro" id="IPR011989">
    <property type="entry name" value="ARM-like"/>
</dbReference>
<feature type="compositionally biased region" description="Polar residues" evidence="1">
    <location>
        <begin position="1173"/>
        <end position="1183"/>
    </location>
</feature>